<dbReference type="Pfam" id="PF00581">
    <property type="entry name" value="Rhodanese"/>
    <property type="match status" value="1"/>
</dbReference>
<dbReference type="AlphaFoldDB" id="A0A9P6E290"/>
<evidence type="ECO:0000313" key="3">
    <source>
        <dbReference type="Proteomes" id="UP000886523"/>
    </source>
</evidence>
<name>A0A9P6E290_9AGAM</name>
<dbReference type="PROSITE" id="PS50206">
    <property type="entry name" value="RHODANESE_3"/>
    <property type="match status" value="1"/>
</dbReference>
<dbReference type="Gene3D" id="3.40.250.10">
    <property type="entry name" value="Rhodanese-like domain"/>
    <property type="match status" value="1"/>
</dbReference>
<gene>
    <name evidence="2" type="ORF">BS47DRAFT_1323685</name>
</gene>
<dbReference type="InterPro" id="IPR001763">
    <property type="entry name" value="Rhodanese-like_dom"/>
</dbReference>
<dbReference type="InterPro" id="IPR036873">
    <property type="entry name" value="Rhodanese-like_dom_sf"/>
</dbReference>
<dbReference type="EMBL" id="MU128911">
    <property type="protein sequence ID" value="KAF9520613.1"/>
    <property type="molecule type" value="Genomic_DNA"/>
</dbReference>
<dbReference type="SMART" id="SM00450">
    <property type="entry name" value="RHOD"/>
    <property type="match status" value="1"/>
</dbReference>
<accession>A0A9P6E290</accession>
<proteinExistence type="predicted"/>
<evidence type="ECO:0000259" key="1">
    <source>
        <dbReference type="PROSITE" id="PS50206"/>
    </source>
</evidence>
<feature type="domain" description="Rhodanese" evidence="1">
    <location>
        <begin position="183"/>
        <end position="281"/>
    </location>
</feature>
<organism evidence="2 3">
    <name type="scientific">Hydnum rufescens UP504</name>
    <dbReference type="NCBI Taxonomy" id="1448309"/>
    <lineage>
        <taxon>Eukaryota</taxon>
        <taxon>Fungi</taxon>
        <taxon>Dikarya</taxon>
        <taxon>Basidiomycota</taxon>
        <taxon>Agaricomycotina</taxon>
        <taxon>Agaricomycetes</taxon>
        <taxon>Cantharellales</taxon>
        <taxon>Hydnaceae</taxon>
        <taxon>Hydnum</taxon>
    </lineage>
</organism>
<protein>
    <recommendedName>
        <fullName evidence="1">Rhodanese domain-containing protein</fullName>
    </recommendedName>
</protein>
<reference evidence="2" key="1">
    <citation type="journal article" date="2020" name="Nat. Commun.">
        <title>Large-scale genome sequencing of mycorrhizal fungi provides insights into the early evolution of symbiotic traits.</title>
        <authorList>
            <person name="Miyauchi S."/>
            <person name="Kiss E."/>
            <person name="Kuo A."/>
            <person name="Drula E."/>
            <person name="Kohler A."/>
            <person name="Sanchez-Garcia M."/>
            <person name="Morin E."/>
            <person name="Andreopoulos B."/>
            <person name="Barry K.W."/>
            <person name="Bonito G."/>
            <person name="Buee M."/>
            <person name="Carver A."/>
            <person name="Chen C."/>
            <person name="Cichocki N."/>
            <person name="Clum A."/>
            <person name="Culley D."/>
            <person name="Crous P.W."/>
            <person name="Fauchery L."/>
            <person name="Girlanda M."/>
            <person name="Hayes R.D."/>
            <person name="Keri Z."/>
            <person name="LaButti K."/>
            <person name="Lipzen A."/>
            <person name="Lombard V."/>
            <person name="Magnuson J."/>
            <person name="Maillard F."/>
            <person name="Murat C."/>
            <person name="Nolan M."/>
            <person name="Ohm R.A."/>
            <person name="Pangilinan J."/>
            <person name="Pereira M.F."/>
            <person name="Perotto S."/>
            <person name="Peter M."/>
            <person name="Pfister S."/>
            <person name="Riley R."/>
            <person name="Sitrit Y."/>
            <person name="Stielow J.B."/>
            <person name="Szollosi G."/>
            <person name="Zifcakova L."/>
            <person name="Stursova M."/>
            <person name="Spatafora J.W."/>
            <person name="Tedersoo L."/>
            <person name="Vaario L.M."/>
            <person name="Yamada A."/>
            <person name="Yan M."/>
            <person name="Wang P."/>
            <person name="Xu J."/>
            <person name="Bruns T."/>
            <person name="Baldrian P."/>
            <person name="Vilgalys R."/>
            <person name="Dunand C."/>
            <person name="Henrissat B."/>
            <person name="Grigoriev I.V."/>
            <person name="Hibbett D."/>
            <person name="Nagy L.G."/>
            <person name="Martin F.M."/>
        </authorList>
    </citation>
    <scope>NUCLEOTIDE SEQUENCE</scope>
    <source>
        <strain evidence="2">UP504</strain>
    </source>
</reference>
<evidence type="ECO:0000313" key="2">
    <source>
        <dbReference type="EMBL" id="KAF9520613.1"/>
    </source>
</evidence>
<sequence length="354" mass="38782">MEGLAFWLASEAITNSRKENGITYGVVSRQANATGEDELQSSVAWKIGQVMGKDARTMFIFSSWGYDTPQTASIFVFGSEMGRLPLILESLETRFGTRLKRASGPQSGWSGSLLAWENNDEQSLWDVLKEASTFTPTPGPHSSIPASLPPPRPPGSRTIYEILAEARARLHRLSPSEAYNESQHPDVLLVDIRPEAQRNEEGTIPGAWIIERNLLQWRFDPQSRARLDVADSYDRRIIVFCSRGSTSSLAAASLLDLGLSNATDIDGGFVAWKQAGLPTVPGAQSSSPLRELADLELEPPAADKTDLEDPCARCDHTGDNAIIHGAPLGVDLNRHVVHRDERGRPYTIRSLVLG</sequence>
<dbReference type="SUPFAM" id="SSF52821">
    <property type="entry name" value="Rhodanese/Cell cycle control phosphatase"/>
    <property type="match status" value="1"/>
</dbReference>
<dbReference type="OrthoDB" id="566238at2759"/>
<keyword evidence="3" id="KW-1185">Reference proteome</keyword>
<dbReference type="Proteomes" id="UP000886523">
    <property type="component" value="Unassembled WGS sequence"/>
</dbReference>
<comment type="caution">
    <text evidence="2">The sequence shown here is derived from an EMBL/GenBank/DDBJ whole genome shotgun (WGS) entry which is preliminary data.</text>
</comment>